<name>A0A1H3JUM0_9FIRM</name>
<accession>A0A1H3JUM0</accession>
<dbReference type="AlphaFoldDB" id="A0A1H3JUM0"/>
<keyword evidence="2" id="KW-1185">Reference proteome</keyword>
<dbReference type="Proteomes" id="UP000199230">
    <property type="component" value="Unassembled WGS sequence"/>
</dbReference>
<dbReference type="EMBL" id="FNPV01000002">
    <property type="protein sequence ID" value="SDY42964.1"/>
    <property type="molecule type" value="Genomic_DNA"/>
</dbReference>
<evidence type="ECO:0000313" key="2">
    <source>
        <dbReference type="Proteomes" id="UP000199230"/>
    </source>
</evidence>
<organism evidence="1 2">
    <name type="scientific">Tindallia californiensis</name>
    <dbReference type="NCBI Taxonomy" id="159292"/>
    <lineage>
        <taxon>Bacteria</taxon>
        <taxon>Bacillati</taxon>
        <taxon>Bacillota</taxon>
        <taxon>Clostridia</taxon>
        <taxon>Peptostreptococcales</taxon>
        <taxon>Tindalliaceae</taxon>
        <taxon>Tindallia</taxon>
    </lineage>
</organism>
<evidence type="ECO:0000313" key="1">
    <source>
        <dbReference type="EMBL" id="SDY42964.1"/>
    </source>
</evidence>
<dbReference type="STRING" id="159292.SAMN05192546_10298"/>
<sequence>MRKERMKTIKVIDELIAYFFSHQIDNFSVDVHYGQKQVKIMLQGTCLHQPDDLDQLDEVLNAPRQDELEDYYWSLLGESRSYQELNLLGSLVDCADVLYEDEKLYVTVFRNK</sequence>
<protein>
    <submittedName>
        <fullName evidence="1">Uncharacterized protein</fullName>
    </submittedName>
</protein>
<dbReference type="OrthoDB" id="9794280at2"/>
<gene>
    <name evidence="1" type="ORF">SAMN05192546_10298</name>
</gene>
<dbReference type="RefSeq" id="WP_093310800.1">
    <property type="nucleotide sequence ID" value="NZ_FNPV01000002.1"/>
</dbReference>
<reference evidence="1 2" key="1">
    <citation type="submission" date="2016-10" db="EMBL/GenBank/DDBJ databases">
        <authorList>
            <person name="de Groot N.N."/>
        </authorList>
    </citation>
    <scope>NUCLEOTIDE SEQUENCE [LARGE SCALE GENOMIC DNA]</scope>
    <source>
        <strain evidence="1 2">APO</strain>
    </source>
</reference>
<proteinExistence type="predicted"/>